<dbReference type="EMBL" id="LSFM01000003">
    <property type="protein sequence ID" value="OBY66118.1"/>
    <property type="molecule type" value="Genomic_DNA"/>
</dbReference>
<proteinExistence type="predicted"/>
<evidence type="ECO:0000259" key="1">
    <source>
        <dbReference type="Pfam" id="PF13568"/>
    </source>
</evidence>
<dbReference type="KEGG" id="pob:LPB03_08100"/>
<organism evidence="2 3">
    <name type="scientific">Polaribacter vadi</name>
    <dbReference type="NCBI Taxonomy" id="1774273"/>
    <lineage>
        <taxon>Bacteria</taxon>
        <taxon>Pseudomonadati</taxon>
        <taxon>Bacteroidota</taxon>
        <taxon>Flavobacteriia</taxon>
        <taxon>Flavobacteriales</taxon>
        <taxon>Flavobacteriaceae</taxon>
    </lineage>
</organism>
<feature type="domain" description="Outer membrane protein beta-barrel" evidence="1">
    <location>
        <begin position="19"/>
        <end position="200"/>
    </location>
</feature>
<dbReference type="RefSeq" id="WP_065317831.1">
    <property type="nucleotide sequence ID" value="NZ_CP017477.1"/>
</dbReference>
<comment type="caution">
    <text evidence="2">The sequence shown here is derived from an EMBL/GenBank/DDBJ whole genome shotgun (WGS) entry which is preliminary data.</text>
</comment>
<sequence>MKNIIYIGLFIISITKLSAQKDSLQLGDSYADDQIYFSVSYAQFNNQPTTISRSNFSYAVSAGFMKDIILNKRGNISFAAGVGYGFDFFNHELKVEELNTGTSFDTGADLASNIFTSHNLELPIELRWRTSTAKKYDFWRIYGGVKFLYNLSNTFRFEENGTNFSYNNVSAFNNFQYGLTLSIGYDVFNINLFYSLTPVFENATINSEDINTSILKFGFIFYIL</sequence>
<dbReference type="Proteomes" id="UP000092584">
    <property type="component" value="Unassembled WGS sequence"/>
</dbReference>
<reference evidence="3" key="1">
    <citation type="submission" date="2016-02" db="EMBL/GenBank/DDBJ databases">
        <authorList>
            <person name="Shin S.-K."/>
            <person name="Yi H."/>
            <person name="Kim E."/>
        </authorList>
    </citation>
    <scope>NUCLEOTIDE SEQUENCE [LARGE SCALE GENOMIC DNA]</scope>
    <source>
        <strain evidence="3">LPB0003</strain>
    </source>
</reference>
<dbReference type="STRING" id="1774273.LPB03_08100"/>
<evidence type="ECO:0000313" key="3">
    <source>
        <dbReference type="Proteomes" id="UP000092584"/>
    </source>
</evidence>
<name>A0A1B8U2N0_9FLAO</name>
<dbReference type="AlphaFoldDB" id="A0A1B8U2N0"/>
<evidence type="ECO:0000313" key="2">
    <source>
        <dbReference type="EMBL" id="OBY66118.1"/>
    </source>
</evidence>
<accession>A0A1B8U2N0</accession>
<keyword evidence="3" id="KW-1185">Reference proteome</keyword>
<gene>
    <name evidence="2" type="ORF">LPB3_01485</name>
</gene>
<protein>
    <recommendedName>
        <fullName evidence="1">Outer membrane protein beta-barrel domain-containing protein</fullName>
    </recommendedName>
</protein>
<dbReference type="InterPro" id="IPR025665">
    <property type="entry name" value="Beta-barrel_OMP_2"/>
</dbReference>
<dbReference type="Pfam" id="PF13568">
    <property type="entry name" value="OMP_b-brl_2"/>
    <property type="match status" value="1"/>
</dbReference>
<dbReference type="OrthoDB" id="959017at2"/>